<dbReference type="AlphaFoldDB" id="A0A1H1IDF7"/>
<gene>
    <name evidence="3" type="ORF">FIV39_11445</name>
    <name evidence="2" type="ORF">SAMN04490186_5498</name>
</gene>
<name>A0A1H1IDF7_9PSED</name>
<accession>A0A1H1IDF7</accession>
<feature type="compositionally biased region" description="Low complexity" evidence="1">
    <location>
        <begin position="1"/>
        <end position="15"/>
    </location>
</feature>
<dbReference type="Proteomes" id="UP000317267">
    <property type="component" value="Unassembled WGS sequence"/>
</dbReference>
<dbReference type="EMBL" id="VFES01000006">
    <property type="protein sequence ID" value="TWR66511.1"/>
    <property type="molecule type" value="Genomic_DNA"/>
</dbReference>
<dbReference type="OrthoDB" id="9031108at2"/>
<evidence type="ECO:0000313" key="4">
    <source>
        <dbReference type="Proteomes" id="UP000198740"/>
    </source>
</evidence>
<organism evidence="3 5">
    <name type="scientific">Pseudomonas grimontii</name>
    <dbReference type="NCBI Taxonomy" id="129847"/>
    <lineage>
        <taxon>Bacteria</taxon>
        <taxon>Pseudomonadati</taxon>
        <taxon>Pseudomonadota</taxon>
        <taxon>Gammaproteobacteria</taxon>
        <taxon>Pseudomonadales</taxon>
        <taxon>Pseudomonadaceae</taxon>
        <taxon>Pseudomonas</taxon>
    </lineage>
</organism>
<evidence type="ECO:0000313" key="5">
    <source>
        <dbReference type="Proteomes" id="UP000317267"/>
    </source>
</evidence>
<reference evidence="3 5" key="2">
    <citation type="submission" date="2019-06" db="EMBL/GenBank/DDBJ databases">
        <title>Pseudomonas bimorpha sp. nov. isolated from bovine raw milk and skim milk concentrate.</title>
        <authorList>
            <person name="Hofmann K."/>
            <person name="Huptas C."/>
            <person name="Doll E."/>
            <person name="Scherer S."/>
            <person name="Wenning M."/>
        </authorList>
    </citation>
    <scope>NUCLEOTIDE SEQUENCE [LARGE SCALE GENOMIC DNA]</scope>
    <source>
        <strain evidence="3 5">DSM 17515</strain>
    </source>
</reference>
<evidence type="ECO:0000256" key="1">
    <source>
        <dbReference type="SAM" id="MobiDB-lite"/>
    </source>
</evidence>
<dbReference type="RefSeq" id="WP_143513896.1">
    <property type="nucleotide sequence ID" value="NZ_FNKM01000002.1"/>
</dbReference>
<sequence>MDIRSFFTSQFFNQTTPPPTLKTNNSTSKPLHPDHQPIAQHVSHATHQPAPLKGPDSAERPTAATGRPKGDHRTAEEIINANPTLQNLEMSDSIYRQGPEHRPLPDAYKQGIYKHTGDWTVANKDPESRANAAYNAARLFNFIDSRDAHAALASQHNDGFLSGFSGSEQLVPYQKLNPYEKSQPPFRAPSIRPDSEHALIAKFIEHGYSSLEFKGEQQIHQRPTHATGRPRGDQRSAEDIIKDNPLFVAADNIVNSFVLDGDSLQNLQKHTGDWTKNNKDPEARADAAYNLAYIANYIDHLSITPTTVDPQNPNFNNGNVWHKGNPSFAKPALLELVLLNGHKELINPPPHFYSSHANLAFD</sequence>
<reference evidence="2 4" key="1">
    <citation type="submission" date="2016-10" db="EMBL/GenBank/DDBJ databases">
        <authorList>
            <person name="Varghese N."/>
            <person name="Submissions S."/>
        </authorList>
    </citation>
    <scope>NUCLEOTIDE SEQUENCE [LARGE SCALE GENOMIC DNA]</scope>
    <source>
        <strain evidence="2 4">BS2976</strain>
    </source>
</reference>
<dbReference type="EMBL" id="FNKM01000002">
    <property type="protein sequence ID" value="SDR35356.1"/>
    <property type="molecule type" value="Genomic_DNA"/>
</dbReference>
<evidence type="ECO:0000313" key="3">
    <source>
        <dbReference type="EMBL" id="TWR66511.1"/>
    </source>
</evidence>
<protein>
    <submittedName>
        <fullName evidence="3">Uncharacterized protein</fullName>
    </submittedName>
</protein>
<proteinExistence type="predicted"/>
<feature type="region of interest" description="Disordered" evidence="1">
    <location>
        <begin position="1"/>
        <end position="86"/>
    </location>
</feature>
<keyword evidence="4" id="KW-1185">Reference proteome</keyword>
<comment type="caution">
    <text evidence="3">The sequence shown here is derived from an EMBL/GenBank/DDBJ whole genome shotgun (WGS) entry which is preliminary data.</text>
</comment>
<dbReference type="Proteomes" id="UP000198740">
    <property type="component" value="Unassembled WGS sequence"/>
</dbReference>
<evidence type="ECO:0000313" key="2">
    <source>
        <dbReference type="EMBL" id="SDR35356.1"/>
    </source>
</evidence>
<feature type="region of interest" description="Disordered" evidence="1">
    <location>
        <begin position="215"/>
        <end position="235"/>
    </location>
</feature>